<evidence type="ECO:0000313" key="3">
    <source>
        <dbReference type="EMBL" id="WDD97475.1"/>
    </source>
</evidence>
<proteinExistence type="predicted"/>
<feature type="domain" description="PHA accumulation regulator DNA-binding N-terminal" evidence="2">
    <location>
        <begin position="6"/>
        <end position="65"/>
    </location>
</feature>
<reference evidence="3 4" key="2">
    <citation type="journal article" date="2022" name="Mar. Drugs">
        <title>Bioassay-Guided Fractionation Leads to the Detection of Cholic Acid Generated by the Rare Thalassomonas sp.</title>
        <authorList>
            <person name="Pheiffer F."/>
            <person name="Schneider Y.K."/>
            <person name="Hansen E.H."/>
            <person name="Andersen J.H."/>
            <person name="Isaksson J."/>
            <person name="Busche T."/>
            <person name="R C."/>
            <person name="Kalinowski J."/>
            <person name="Zyl L.V."/>
            <person name="Trindade M."/>
        </authorList>
    </citation>
    <scope>NUCLEOTIDE SEQUENCE [LARGE SCALE GENOMIC DNA]</scope>
    <source>
        <strain evidence="3 4">A5K-106</strain>
    </source>
</reference>
<sequence>MSDSRIIKKYPNRRLYDTGESRYITLSDIRSLVLTGVEFQVQDSNSGEDLTRSILLQIIMEEESNDKPIFSVAVLSQLIRFYGGTVQGVFAQYLEESLSMFAKQQNMFTPTAGQDPLQNVSKLAQQNMKMWSDMQKAFLQSTGLGDRDDKDGK</sequence>
<keyword evidence="4" id="KW-1185">Reference proteome</keyword>
<accession>A0AAE9YL59</accession>
<dbReference type="GO" id="GO:0006355">
    <property type="term" value="P:regulation of DNA-templated transcription"/>
    <property type="evidence" value="ECO:0007669"/>
    <property type="project" value="InterPro"/>
</dbReference>
<organism evidence="3 4">
    <name type="scientific">Thalassomonas actiniarum</name>
    <dbReference type="NCBI Taxonomy" id="485447"/>
    <lineage>
        <taxon>Bacteria</taxon>
        <taxon>Pseudomonadati</taxon>
        <taxon>Pseudomonadota</taxon>
        <taxon>Gammaproteobacteria</taxon>
        <taxon>Alteromonadales</taxon>
        <taxon>Colwelliaceae</taxon>
        <taxon>Thalassomonas</taxon>
    </lineage>
</organism>
<dbReference type="RefSeq" id="WP_044835547.1">
    <property type="nucleotide sequence ID" value="NZ_CP059735.1"/>
</dbReference>
<dbReference type="KEGG" id="tact:SG35_019420"/>
<dbReference type="NCBIfam" id="TIGR01848">
    <property type="entry name" value="PHA_reg_PhaR"/>
    <property type="match status" value="1"/>
</dbReference>
<dbReference type="AlphaFoldDB" id="A0AAE9YL59"/>
<dbReference type="Proteomes" id="UP000032568">
    <property type="component" value="Chromosome"/>
</dbReference>
<name>A0AAE9YL59_9GAMM</name>
<reference evidence="3 4" key="1">
    <citation type="journal article" date="2015" name="Genome Announc.">
        <title>Draft Genome Sequences of Marine Isolates of Thalassomonas viridans and Thalassomonas actiniarum.</title>
        <authorList>
            <person name="Olonade I."/>
            <person name="van Zyl L.J."/>
            <person name="Trindade M."/>
        </authorList>
    </citation>
    <scope>NUCLEOTIDE SEQUENCE [LARGE SCALE GENOMIC DNA]</scope>
    <source>
        <strain evidence="3 4">A5K-106</strain>
    </source>
</reference>
<evidence type="ECO:0000259" key="1">
    <source>
        <dbReference type="Pfam" id="PF05233"/>
    </source>
</evidence>
<dbReference type="Pfam" id="PF05233">
    <property type="entry name" value="PHB_acc"/>
    <property type="match status" value="1"/>
</dbReference>
<evidence type="ECO:0000259" key="2">
    <source>
        <dbReference type="Pfam" id="PF07879"/>
    </source>
</evidence>
<dbReference type="EMBL" id="CP059735">
    <property type="protein sequence ID" value="WDD97475.1"/>
    <property type="molecule type" value="Genomic_DNA"/>
</dbReference>
<dbReference type="InterPro" id="IPR010134">
    <property type="entry name" value="PHA_reg_PhaR"/>
</dbReference>
<evidence type="ECO:0000313" key="4">
    <source>
        <dbReference type="Proteomes" id="UP000032568"/>
    </source>
</evidence>
<dbReference type="InterPro" id="IPR007897">
    <property type="entry name" value="PHB_accumulat"/>
</dbReference>
<protein>
    <submittedName>
        <fullName evidence="3">Polyhydroxyalkanoate synthesis repressor PhaR</fullName>
    </submittedName>
</protein>
<feature type="domain" description="PHB accumulation regulatory" evidence="1">
    <location>
        <begin position="70"/>
        <end position="108"/>
    </location>
</feature>
<gene>
    <name evidence="3" type="primary">phaR</name>
    <name evidence="3" type="ORF">SG35_019420</name>
</gene>
<dbReference type="Pfam" id="PF07879">
    <property type="entry name" value="PHB_acc_N"/>
    <property type="match status" value="1"/>
</dbReference>
<dbReference type="InterPro" id="IPR012909">
    <property type="entry name" value="PHA_DNA-bd_N"/>
</dbReference>